<keyword evidence="3" id="KW-1185">Reference proteome</keyword>
<protein>
    <submittedName>
        <fullName evidence="2">Uncharacterized protein</fullName>
    </submittedName>
</protein>
<comment type="caution">
    <text evidence="2">The sequence shown here is derived from an EMBL/GenBank/DDBJ whole genome shotgun (WGS) entry which is preliminary data.</text>
</comment>
<dbReference type="EMBL" id="FCQH01000007">
    <property type="protein sequence ID" value="CVK95240.1"/>
    <property type="molecule type" value="Genomic_DNA"/>
</dbReference>
<evidence type="ECO:0000256" key="1">
    <source>
        <dbReference type="SAM" id="MobiDB-lite"/>
    </source>
</evidence>
<name>A0A1L7T948_FUSMA</name>
<proteinExistence type="predicted"/>
<gene>
    <name evidence="2" type="ORF">FMAN_13392</name>
</gene>
<dbReference type="GeneID" id="65092641"/>
<dbReference type="VEuPathDB" id="FungiDB:FMAN_13392"/>
<sequence length="428" mass="46787">MFGDLAILLEDGIKVCDASAIKDKLRERAAIPQGGQHKVLRACDIKNAKEFFGANRRANLTRSTSKPAAQLQNEQEIGATDDDDDALVDEYSSRGGLANILVAIHSQKLSEAAREQEATADSIVAATHNENITTLNEPTPPEEAPATPSPMPHALTNKRDRSISATSANPSNKRVCNQEASSLQLVQPAAPTPLVMTDQHHCDERPPGVQATDVFHHHLEMHVQDLRKQHEQLIGALELQQHHINHELDIHQPCLEAYRAAQEYSLQVETKVESLRKDNETLSDCLKNLADSQKLCMPSSAGNFEAVEQHVVAQLAAKASALQEAEAELGAAHLACHQTEEAARPALEFMNNETPQLEEKKAAADRLGTTVKYTEFLQVLVRTSPSAIATLDKLLQEKGSSLEELRAVIEQHGQLTQVDGQQTDSPMA</sequence>
<feature type="region of interest" description="Disordered" evidence="1">
    <location>
        <begin position="61"/>
        <end position="83"/>
    </location>
</feature>
<dbReference type="AlphaFoldDB" id="A0A1L7T948"/>
<evidence type="ECO:0000313" key="3">
    <source>
        <dbReference type="Proteomes" id="UP000184255"/>
    </source>
</evidence>
<dbReference type="RefSeq" id="XP_041683277.1">
    <property type="nucleotide sequence ID" value="XM_041832856.1"/>
</dbReference>
<organism evidence="2 3">
    <name type="scientific">Fusarium mangiferae</name>
    <name type="common">Mango malformation disease fungus</name>
    <dbReference type="NCBI Taxonomy" id="192010"/>
    <lineage>
        <taxon>Eukaryota</taxon>
        <taxon>Fungi</taxon>
        <taxon>Dikarya</taxon>
        <taxon>Ascomycota</taxon>
        <taxon>Pezizomycotina</taxon>
        <taxon>Sordariomycetes</taxon>
        <taxon>Hypocreomycetidae</taxon>
        <taxon>Hypocreales</taxon>
        <taxon>Nectriaceae</taxon>
        <taxon>Fusarium</taxon>
        <taxon>Fusarium fujikuroi species complex</taxon>
    </lineage>
</organism>
<evidence type="ECO:0000313" key="2">
    <source>
        <dbReference type="EMBL" id="CVK95240.1"/>
    </source>
</evidence>
<reference evidence="3" key="1">
    <citation type="journal article" date="2016" name="Genome Biol. Evol.">
        <title>Comparative 'omics' of the Fusarium fujikuroi species complex highlights differences in genetic potential and metabolite synthesis.</title>
        <authorList>
            <person name="Niehaus E.-M."/>
            <person name="Muensterkoetter M."/>
            <person name="Proctor R.H."/>
            <person name="Brown D.W."/>
            <person name="Sharon A."/>
            <person name="Idan Y."/>
            <person name="Oren-Young L."/>
            <person name="Sieber C.M."/>
            <person name="Novak O."/>
            <person name="Pencik A."/>
            <person name="Tarkowska D."/>
            <person name="Hromadova K."/>
            <person name="Freeman S."/>
            <person name="Maymon M."/>
            <person name="Elazar M."/>
            <person name="Youssef S.A."/>
            <person name="El-Shabrawy E.S.M."/>
            <person name="Shalaby A.B.A."/>
            <person name="Houterman P."/>
            <person name="Brock N.L."/>
            <person name="Burkhardt I."/>
            <person name="Tsavkelova E.A."/>
            <person name="Dickschat J.S."/>
            <person name="Galuszka P."/>
            <person name="Gueldener U."/>
            <person name="Tudzynski B."/>
        </authorList>
    </citation>
    <scope>NUCLEOTIDE SEQUENCE [LARGE SCALE GENOMIC DNA]</scope>
    <source>
        <strain evidence="3">MRC7560</strain>
    </source>
</reference>
<dbReference type="Proteomes" id="UP000184255">
    <property type="component" value="Unassembled WGS sequence"/>
</dbReference>
<feature type="compositionally biased region" description="Polar residues" evidence="1">
    <location>
        <begin position="61"/>
        <end position="75"/>
    </location>
</feature>
<accession>A0A1L7T948</accession>